<feature type="transmembrane region" description="Helical" evidence="1">
    <location>
        <begin position="71"/>
        <end position="89"/>
    </location>
</feature>
<evidence type="ECO:0000256" key="1">
    <source>
        <dbReference type="SAM" id="Phobius"/>
    </source>
</evidence>
<sequence length="239" mass="28425">MDYIDIEGTAHKHGITFEGDVFEVEGYYNKKKVKFKIEEYEEKTWDELHFFEKIDDKMQDFKFLRGLSQLFTYRSLFTILLYILIAFSSGKYANYYMYALELFSFIIAIPIIKFTETGKYHSAEHMAINAYENNVDLNLHNVRKQERYHSLCGSNFVIMRMFILITGMIFNVNFLIMFIIAYLVSDEIVHYLDDNKKRFAFIHKLLKYIQVSLYTAMPEDKHLKLAVKTLNKLIKLEGK</sequence>
<dbReference type="InterPro" id="IPR010787">
    <property type="entry name" value="DUF1385"/>
</dbReference>
<keyword evidence="1" id="KW-0472">Membrane</keyword>
<dbReference type="Proteomes" id="UP001342826">
    <property type="component" value="Unassembled WGS sequence"/>
</dbReference>
<reference evidence="2 3" key="1">
    <citation type="submission" date="2023-03" db="EMBL/GenBank/DDBJ databases">
        <title>Bacillus Genome Sequencing.</title>
        <authorList>
            <person name="Dunlap C."/>
        </authorList>
    </citation>
    <scope>NUCLEOTIDE SEQUENCE [LARGE SCALE GENOMIC DNA]</scope>
    <source>
        <strain evidence="2 3">NRS-1717</strain>
    </source>
</reference>
<keyword evidence="1" id="KW-0812">Transmembrane</keyword>
<dbReference type="RefSeq" id="WP_328014650.1">
    <property type="nucleotide sequence ID" value="NZ_JARTFS010000001.1"/>
</dbReference>
<evidence type="ECO:0000313" key="2">
    <source>
        <dbReference type="EMBL" id="MED4399975.1"/>
    </source>
</evidence>
<dbReference type="EMBL" id="JARTFS010000001">
    <property type="protein sequence ID" value="MED4399975.1"/>
    <property type="molecule type" value="Genomic_DNA"/>
</dbReference>
<accession>A0ABU6NS56</accession>
<dbReference type="PANTHER" id="PTHR42867">
    <property type="entry name" value="MEMBRANE PROTEIN-RELATED"/>
    <property type="match status" value="1"/>
</dbReference>
<proteinExistence type="predicted"/>
<protein>
    <submittedName>
        <fullName evidence="2">DUF1385 domain-containing protein</fullName>
    </submittedName>
</protein>
<feature type="transmembrane region" description="Helical" evidence="1">
    <location>
        <begin position="157"/>
        <end position="184"/>
    </location>
</feature>
<feature type="transmembrane region" description="Helical" evidence="1">
    <location>
        <begin position="95"/>
        <end position="112"/>
    </location>
</feature>
<keyword evidence="3" id="KW-1185">Reference proteome</keyword>
<keyword evidence="1" id="KW-1133">Transmembrane helix</keyword>
<organism evidence="2 3">
    <name type="scientific">Metabacillus fastidiosus</name>
    <dbReference type="NCBI Taxonomy" id="1458"/>
    <lineage>
        <taxon>Bacteria</taxon>
        <taxon>Bacillati</taxon>
        <taxon>Bacillota</taxon>
        <taxon>Bacilli</taxon>
        <taxon>Bacillales</taxon>
        <taxon>Bacillaceae</taxon>
        <taxon>Metabacillus</taxon>
    </lineage>
</organism>
<evidence type="ECO:0000313" key="3">
    <source>
        <dbReference type="Proteomes" id="UP001342826"/>
    </source>
</evidence>
<dbReference type="Pfam" id="PF07136">
    <property type="entry name" value="DUF1385"/>
    <property type="match status" value="1"/>
</dbReference>
<comment type="caution">
    <text evidence="2">The sequence shown here is derived from an EMBL/GenBank/DDBJ whole genome shotgun (WGS) entry which is preliminary data.</text>
</comment>
<gene>
    <name evidence="2" type="ORF">P9271_01185</name>
</gene>
<name>A0ABU6NS56_9BACI</name>
<dbReference type="PANTHER" id="PTHR42867:SF1">
    <property type="entry name" value="MEMBRANE PROTEIN-RELATED"/>
    <property type="match status" value="1"/>
</dbReference>